<gene>
    <name evidence="1" type="ORF">CFX0092_B0312</name>
</gene>
<evidence type="ECO:0000313" key="1">
    <source>
        <dbReference type="EMBL" id="CUS05846.1"/>
    </source>
</evidence>
<dbReference type="KEGG" id="pbf:CFX0092_B0312"/>
<protein>
    <submittedName>
        <fullName evidence="1">Uncharacterized protein</fullName>
    </submittedName>
</protein>
<sequence>MIIIFLIDKWIDLSILVIGSPPRGEQ</sequence>
<dbReference type="AlphaFoldDB" id="A0A160T685"/>
<keyword evidence="2" id="KW-1185">Reference proteome</keyword>
<accession>A0A160T685</accession>
<organism evidence="1 2">
    <name type="scientific">Candidatus Promineifilum breve</name>
    <dbReference type="NCBI Taxonomy" id="1806508"/>
    <lineage>
        <taxon>Bacteria</taxon>
        <taxon>Bacillati</taxon>
        <taxon>Chloroflexota</taxon>
        <taxon>Ardenticatenia</taxon>
        <taxon>Candidatus Promineifilales</taxon>
        <taxon>Candidatus Promineifilaceae</taxon>
        <taxon>Candidatus Promineifilum</taxon>
    </lineage>
</organism>
<dbReference type="EMBL" id="LN890656">
    <property type="protein sequence ID" value="CUS05846.1"/>
    <property type="molecule type" value="Genomic_DNA"/>
</dbReference>
<name>A0A160T685_9CHLR</name>
<proteinExistence type="predicted"/>
<evidence type="ECO:0000313" key="2">
    <source>
        <dbReference type="Proteomes" id="UP000215027"/>
    </source>
</evidence>
<dbReference type="Proteomes" id="UP000215027">
    <property type="component" value="Chromosome II"/>
</dbReference>
<reference evidence="1" key="1">
    <citation type="submission" date="2016-01" db="EMBL/GenBank/DDBJ databases">
        <authorList>
            <person name="Mcilroy J.S."/>
            <person name="Karst M S."/>
            <person name="Albertsen M."/>
        </authorList>
    </citation>
    <scope>NUCLEOTIDE SEQUENCE</scope>
    <source>
        <strain evidence="1">Cfx-K</strain>
    </source>
</reference>